<gene>
    <name evidence="2" type="ORF">L210DRAFT_2143889</name>
</gene>
<dbReference type="AlphaFoldDB" id="A0AAD4BEQ1"/>
<dbReference type="EMBL" id="WHUW01000117">
    <property type="protein sequence ID" value="KAF8423187.1"/>
    <property type="molecule type" value="Genomic_DNA"/>
</dbReference>
<name>A0AAD4BEQ1_BOLED</name>
<comment type="caution">
    <text evidence="2">The sequence shown here is derived from an EMBL/GenBank/DDBJ whole genome shotgun (WGS) entry which is preliminary data.</text>
</comment>
<protein>
    <submittedName>
        <fullName evidence="2">Uncharacterized protein</fullName>
    </submittedName>
</protein>
<evidence type="ECO:0000313" key="2">
    <source>
        <dbReference type="EMBL" id="KAF8423187.1"/>
    </source>
</evidence>
<feature type="region of interest" description="Disordered" evidence="1">
    <location>
        <begin position="42"/>
        <end position="65"/>
    </location>
</feature>
<feature type="compositionally biased region" description="Polar residues" evidence="1">
    <location>
        <begin position="51"/>
        <end position="64"/>
    </location>
</feature>
<evidence type="ECO:0000256" key="1">
    <source>
        <dbReference type="SAM" id="MobiDB-lite"/>
    </source>
</evidence>
<accession>A0AAD4BEQ1</accession>
<reference evidence="2" key="1">
    <citation type="submission" date="2019-10" db="EMBL/GenBank/DDBJ databases">
        <authorList>
            <consortium name="DOE Joint Genome Institute"/>
            <person name="Kuo A."/>
            <person name="Miyauchi S."/>
            <person name="Kiss E."/>
            <person name="Drula E."/>
            <person name="Kohler A."/>
            <person name="Sanchez-Garcia M."/>
            <person name="Andreopoulos B."/>
            <person name="Barry K.W."/>
            <person name="Bonito G."/>
            <person name="Buee M."/>
            <person name="Carver A."/>
            <person name="Chen C."/>
            <person name="Cichocki N."/>
            <person name="Clum A."/>
            <person name="Culley D."/>
            <person name="Crous P.W."/>
            <person name="Fauchery L."/>
            <person name="Girlanda M."/>
            <person name="Hayes R."/>
            <person name="Keri Z."/>
            <person name="LaButti K."/>
            <person name="Lipzen A."/>
            <person name="Lombard V."/>
            <person name="Magnuson J."/>
            <person name="Maillard F."/>
            <person name="Morin E."/>
            <person name="Murat C."/>
            <person name="Nolan M."/>
            <person name="Ohm R."/>
            <person name="Pangilinan J."/>
            <person name="Pereira M."/>
            <person name="Perotto S."/>
            <person name="Peter M."/>
            <person name="Riley R."/>
            <person name="Sitrit Y."/>
            <person name="Stielow B."/>
            <person name="Szollosi G."/>
            <person name="Zifcakova L."/>
            <person name="Stursova M."/>
            <person name="Spatafora J.W."/>
            <person name="Tedersoo L."/>
            <person name="Vaario L.-M."/>
            <person name="Yamada A."/>
            <person name="Yan M."/>
            <person name="Wang P."/>
            <person name="Xu J."/>
            <person name="Bruns T."/>
            <person name="Baldrian P."/>
            <person name="Vilgalys R."/>
            <person name="Henrissat B."/>
            <person name="Grigoriev I.V."/>
            <person name="Hibbett D."/>
            <person name="Nagy L.G."/>
            <person name="Martin F.M."/>
        </authorList>
    </citation>
    <scope>NUCLEOTIDE SEQUENCE</scope>
    <source>
        <strain evidence="2">BED1</strain>
    </source>
</reference>
<proteinExistence type="predicted"/>
<keyword evidence="3" id="KW-1185">Reference proteome</keyword>
<organism evidence="2 3">
    <name type="scientific">Boletus edulis BED1</name>
    <dbReference type="NCBI Taxonomy" id="1328754"/>
    <lineage>
        <taxon>Eukaryota</taxon>
        <taxon>Fungi</taxon>
        <taxon>Dikarya</taxon>
        <taxon>Basidiomycota</taxon>
        <taxon>Agaricomycotina</taxon>
        <taxon>Agaricomycetes</taxon>
        <taxon>Agaricomycetidae</taxon>
        <taxon>Boletales</taxon>
        <taxon>Boletineae</taxon>
        <taxon>Boletaceae</taxon>
        <taxon>Boletoideae</taxon>
        <taxon>Boletus</taxon>
    </lineage>
</organism>
<reference evidence="2" key="2">
    <citation type="journal article" date="2020" name="Nat. Commun.">
        <title>Large-scale genome sequencing of mycorrhizal fungi provides insights into the early evolution of symbiotic traits.</title>
        <authorList>
            <person name="Miyauchi S."/>
            <person name="Kiss E."/>
            <person name="Kuo A."/>
            <person name="Drula E."/>
            <person name="Kohler A."/>
            <person name="Sanchez-Garcia M."/>
            <person name="Morin E."/>
            <person name="Andreopoulos B."/>
            <person name="Barry K.W."/>
            <person name="Bonito G."/>
            <person name="Buee M."/>
            <person name="Carver A."/>
            <person name="Chen C."/>
            <person name="Cichocki N."/>
            <person name="Clum A."/>
            <person name="Culley D."/>
            <person name="Crous P.W."/>
            <person name="Fauchery L."/>
            <person name="Girlanda M."/>
            <person name="Hayes R.D."/>
            <person name="Keri Z."/>
            <person name="LaButti K."/>
            <person name="Lipzen A."/>
            <person name="Lombard V."/>
            <person name="Magnuson J."/>
            <person name="Maillard F."/>
            <person name="Murat C."/>
            <person name="Nolan M."/>
            <person name="Ohm R.A."/>
            <person name="Pangilinan J."/>
            <person name="Pereira M.F."/>
            <person name="Perotto S."/>
            <person name="Peter M."/>
            <person name="Pfister S."/>
            <person name="Riley R."/>
            <person name="Sitrit Y."/>
            <person name="Stielow J.B."/>
            <person name="Szollosi G."/>
            <person name="Zifcakova L."/>
            <person name="Stursova M."/>
            <person name="Spatafora J.W."/>
            <person name="Tedersoo L."/>
            <person name="Vaario L.M."/>
            <person name="Yamada A."/>
            <person name="Yan M."/>
            <person name="Wang P."/>
            <person name="Xu J."/>
            <person name="Bruns T."/>
            <person name="Baldrian P."/>
            <person name="Vilgalys R."/>
            <person name="Dunand C."/>
            <person name="Henrissat B."/>
            <person name="Grigoriev I.V."/>
            <person name="Hibbett D."/>
            <person name="Nagy L.G."/>
            <person name="Martin F.M."/>
        </authorList>
    </citation>
    <scope>NUCLEOTIDE SEQUENCE</scope>
    <source>
        <strain evidence="2">BED1</strain>
    </source>
</reference>
<dbReference type="Proteomes" id="UP001194468">
    <property type="component" value="Unassembled WGS sequence"/>
</dbReference>
<evidence type="ECO:0000313" key="3">
    <source>
        <dbReference type="Proteomes" id="UP001194468"/>
    </source>
</evidence>
<sequence>MLRDKSHVSPWTYLMAAWSRREMDARWPVVVLTGAKGKIWTRSTRHDSRQTPDQPCQWDNNDTTSRSDVHRISTFEQIVNLWKREKSNADTDEHTF</sequence>